<evidence type="ECO:0000313" key="6">
    <source>
        <dbReference type="Proteomes" id="UP000323300"/>
    </source>
</evidence>
<reference evidence="5 6" key="1">
    <citation type="submission" date="2016-10" db="EMBL/GenBank/DDBJ databases">
        <authorList>
            <person name="Varghese N."/>
            <person name="Submissions S."/>
        </authorList>
    </citation>
    <scope>NUCLEOTIDE SEQUENCE [LARGE SCALE GENOMIC DNA]</scope>
    <source>
        <strain evidence="5 6">DSM 21822</strain>
    </source>
</reference>
<proteinExistence type="predicted"/>
<evidence type="ECO:0000256" key="2">
    <source>
        <dbReference type="SAM" id="MobiDB-lite"/>
    </source>
</evidence>
<dbReference type="PIRSF" id="PIRSF004440">
    <property type="entry name" value="GpP"/>
    <property type="match status" value="1"/>
</dbReference>
<dbReference type="RefSeq" id="WP_149759997.1">
    <property type="nucleotide sequence ID" value="NZ_BSPE01000007.1"/>
</dbReference>
<accession>A0A1I3YC20</accession>
<gene>
    <name evidence="5" type="ORF">SAMN04488498_104333</name>
</gene>
<dbReference type="Gene3D" id="2.30.300.10">
    <property type="entry name" value="Baseplate protein-like domain - beta roll fold"/>
    <property type="match status" value="1"/>
</dbReference>
<evidence type="ECO:0000259" key="3">
    <source>
        <dbReference type="Pfam" id="PF21683"/>
    </source>
</evidence>
<feature type="region of interest" description="Disordered" evidence="2">
    <location>
        <begin position="336"/>
        <end position="365"/>
    </location>
</feature>
<dbReference type="Pfam" id="PF21929">
    <property type="entry name" value="GpP_4th"/>
    <property type="match status" value="1"/>
</dbReference>
<dbReference type="Gene3D" id="3.30.1920.10">
    <property type="entry name" value="Baseplate protein-like domains - 2 layer sandwich fold"/>
    <property type="match status" value="1"/>
</dbReference>
<feature type="region of interest" description="Disordered" evidence="2">
    <location>
        <begin position="210"/>
        <end position="238"/>
    </location>
</feature>
<protein>
    <submittedName>
        <fullName evidence="5">Mu-like prophage tail protein gpP</fullName>
    </submittedName>
</protein>
<keyword evidence="1" id="KW-0175">Coiled coil</keyword>
<organism evidence="5 6">
    <name type="scientific">Neomesorhizobium albiziae</name>
    <dbReference type="NCBI Taxonomy" id="335020"/>
    <lineage>
        <taxon>Bacteria</taxon>
        <taxon>Pseudomonadati</taxon>
        <taxon>Pseudomonadota</taxon>
        <taxon>Alphaproteobacteria</taxon>
        <taxon>Hyphomicrobiales</taxon>
        <taxon>Phyllobacteriaceae</taxon>
        <taxon>Neomesorhizobium</taxon>
    </lineage>
</organism>
<dbReference type="OrthoDB" id="9016931at2"/>
<feature type="coiled-coil region" evidence="1">
    <location>
        <begin position="242"/>
        <end position="269"/>
    </location>
</feature>
<dbReference type="InterPro" id="IPR049354">
    <property type="entry name" value="GpP-like_N"/>
</dbReference>
<dbReference type="Gene3D" id="3.55.50.10">
    <property type="entry name" value="Baseplate protein-like domains"/>
    <property type="match status" value="1"/>
</dbReference>
<dbReference type="Pfam" id="PF21683">
    <property type="entry name" value="GpP-like_1st"/>
    <property type="match status" value="1"/>
</dbReference>
<evidence type="ECO:0000259" key="4">
    <source>
        <dbReference type="Pfam" id="PF21929"/>
    </source>
</evidence>
<keyword evidence="6" id="KW-1185">Reference proteome</keyword>
<feature type="compositionally biased region" description="Low complexity" evidence="2">
    <location>
        <begin position="336"/>
        <end position="352"/>
    </location>
</feature>
<dbReference type="InterPro" id="IPR026276">
    <property type="entry name" value="Baseplate_GpP"/>
</dbReference>
<name>A0A1I3YC20_9HYPH</name>
<dbReference type="AlphaFoldDB" id="A0A1I3YC20"/>
<dbReference type="Proteomes" id="UP000323300">
    <property type="component" value="Unassembled WGS sequence"/>
</dbReference>
<dbReference type="EMBL" id="FOSL01000004">
    <property type="protein sequence ID" value="SFK29293.1"/>
    <property type="molecule type" value="Genomic_DNA"/>
</dbReference>
<sequence length="365" mass="38858">MTRDPLETLTVTIGGLAFSGWSEISIDYSVEQAARTASLTISDLGGAFPVEPGKECTVEASGDLVITGYVRDVAPSHDESSHSVSISVVSRTVDLVEASVDHPTGFVKKKSLDAIAKEFDTAGVGVEADQAFPIEPASFINPGRSWFYHMEPLARSHRAFIYDDENGKAQIAVRPRGRHAGALTIGTGGNIIAASAKLTERGRHDEVIVRGQSSRGSDSAALQPEGRSKDSSVRRRRPRIIVHESETTAQKLKERAEREIKRAAGFSREASITVSGWRDAGGMIFRPHYLISVADPRIYINQDMAIKSVRLTQAIPSGGPGTRAELTLCDPRALGGEAPAAGAGEASAAAWATPDVETSLSAPTT</sequence>
<evidence type="ECO:0000313" key="5">
    <source>
        <dbReference type="EMBL" id="SFK29293.1"/>
    </source>
</evidence>
<feature type="compositionally biased region" description="Polar residues" evidence="2">
    <location>
        <begin position="356"/>
        <end position="365"/>
    </location>
</feature>
<dbReference type="SUPFAM" id="SSF69279">
    <property type="entry name" value="Phage tail proteins"/>
    <property type="match status" value="2"/>
</dbReference>
<evidence type="ECO:0000256" key="1">
    <source>
        <dbReference type="SAM" id="Coils"/>
    </source>
</evidence>
<feature type="domain" description="Baseplate hub protein gp44/GpP-like C-terminal" evidence="4">
    <location>
        <begin position="250"/>
        <end position="334"/>
    </location>
</feature>
<dbReference type="InterPro" id="IPR053982">
    <property type="entry name" value="Gp44/GpP-like_C"/>
</dbReference>
<feature type="domain" description="Baseplate hub protein gp44-like N-terminal" evidence="3">
    <location>
        <begin position="9"/>
        <end position="87"/>
    </location>
</feature>
<dbReference type="InterPro" id="IPR023399">
    <property type="entry name" value="Baseplate-like_2-layer_sand"/>
</dbReference>